<feature type="region of interest" description="Disordered" evidence="1">
    <location>
        <begin position="363"/>
        <end position="384"/>
    </location>
</feature>
<sequence>NQESSENGNEPEAEYQEQYLEKLWGPDAVSYFFHPVFHRSTRASARRRQTTINGDSTEPLILGGYPTGMLQGARIPFKLDLSPWVLEPVHSESLSDLSLSPSRRDSCSRRWSTLSVASSTLSTATPRRPSTVFTLLDVLRLHTGGNPGARRVWEYLRGRSNELLTKKQEELDANGRDTFSAFTREQVLGGNLKPPLCDFVRENPSANLAVTMTKLKAPRMEKRFRQIQAMAKWAERNQAQLSTMAYQHDLRDMLTDAELAELMHEYRDDKRTQHFVEQWQPISQAQADQLRERLPPLEQRKRLGPLERPRPSIGSILPLDETPDKKKTESCLTTMNSGLDSVQKSRGPQTKPKSQVVYLHDVHKHQRGRRSQTKSEENRRKCEGTTEIGQIKSPGQLLLQYIEETSPTPLCWSQLVEQYANNSDYLSRNNSYTTSLDSIMFHADQRDDHHEISIKSDDKRLWKPTMSIPQ</sequence>
<keyword evidence="3" id="KW-1185">Reference proteome</keyword>
<protein>
    <submittedName>
        <fullName evidence="2">Uncharacterized protein</fullName>
    </submittedName>
</protein>
<feature type="region of interest" description="Disordered" evidence="1">
    <location>
        <begin position="293"/>
        <end position="326"/>
    </location>
</feature>
<organism evidence="2 3">
    <name type="scientific">Fasciolopsis buskii</name>
    <dbReference type="NCBI Taxonomy" id="27845"/>
    <lineage>
        <taxon>Eukaryota</taxon>
        <taxon>Metazoa</taxon>
        <taxon>Spiralia</taxon>
        <taxon>Lophotrochozoa</taxon>
        <taxon>Platyhelminthes</taxon>
        <taxon>Trematoda</taxon>
        <taxon>Digenea</taxon>
        <taxon>Plagiorchiida</taxon>
        <taxon>Echinostomata</taxon>
        <taxon>Echinostomatoidea</taxon>
        <taxon>Fasciolidae</taxon>
        <taxon>Fasciolopsis</taxon>
    </lineage>
</organism>
<feature type="compositionally biased region" description="Basic and acidic residues" evidence="1">
    <location>
        <begin position="373"/>
        <end position="384"/>
    </location>
</feature>
<gene>
    <name evidence="2" type="ORF">FBUS_03084</name>
</gene>
<feature type="non-terminal residue" evidence="2">
    <location>
        <position position="1"/>
    </location>
</feature>
<reference evidence="2" key="1">
    <citation type="submission" date="2019-05" db="EMBL/GenBank/DDBJ databases">
        <title>Annotation for the trematode Fasciolopsis buski.</title>
        <authorList>
            <person name="Choi Y.-J."/>
        </authorList>
    </citation>
    <scope>NUCLEOTIDE SEQUENCE</scope>
    <source>
        <strain evidence="2">HT</strain>
        <tissue evidence="2">Whole worm</tissue>
    </source>
</reference>
<feature type="compositionally biased region" description="Basic and acidic residues" evidence="1">
    <location>
        <begin position="293"/>
        <end position="310"/>
    </location>
</feature>
<evidence type="ECO:0000313" key="3">
    <source>
        <dbReference type="Proteomes" id="UP000728185"/>
    </source>
</evidence>
<comment type="caution">
    <text evidence="2">The sequence shown here is derived from an EMBL/GenBank/DDBJ whole genome shotgun (WGS) entry which is preliminary data.</text>
</comment>
<dbReference type="AlphaFoldDB" id="A0A8E0S6R2"/>
<dbReference type="EMBL" id="LUCM01000213">
    <property type="protein sequence ID" value="KAA0200914.1"/>
    <property type="molecule type" value="Genomic_DNA"/>
</dbReference>
<dbReference type="Proteomes" id="UP000728185">
    <property type="component" value="Unassembled WGS sequence"/>
</dbReference>
<evidence type="ECO:0000256" key="1">
    <source>
        <dbReference type="SAM" id="MobiDB-lite"/>
    </source>
</evidence>
<proteinExistence type="predicted"/>
<name>A0A8E0S6R2_9TREM</name>
<feature type="compositionally biased region" description="Basic residues" evidence="1">
    <location>
        <begin position="363"/>
        <end position="372"/>
    </location>
</feature>
<accession>A0A8E0S6R2</accession>
<evidence type="ECO:0000313" key="2">
    <source>
        <dbReference type="EMBL" id="KAA0200914.1"/>
    </source>
</evidence>
<dbReference type="OrthoDB" id="6251158at2759"/>